<dbReference type="Pfam" id="PF07534">
    <property type="entry name" value="TLD"/>
    <property type="match status" value="1"/>
</dbReference>
<dbReference type="EMBL" id="JEMT01012682">
    <property type="protein sequence ID" value="EXX74892.1"/>
    <property type="molecule type" value="Genomic_DNA"/>
</dbReference>
<dbReference type="InterPro" id="IPR051481">
    <property type="entry name" value="BTB-POZ/Galectin-3-binding"/>
</dbReference>
<dbReference type="InterPro" id="IPR011333">
    <property type="entry name" value="SKP1/BTB/POZ_sf"/>
</dbReference>
<feature type="domain" description="BTB" evidence="1">
    <location>
        <begin position="23"/>
        <end position="95"/>
    </location>
</feature>
<name>A0A015JZB5_RHIIW</name>
<dbReference type="PANTHER" id="PTHR24410">
    <property type="entry name" value="HL07962P-RELATED"/>
    <property type="match status" value="1"/>
</dbReference>
<comment type="caution">
    <text evidence="2">The sequence shown here is derived from an EMBL/GenBank/DDBJ whole genome shotgun (WGS) entry which is preliminary data.</text>
</comment>
<evidence type="ECO:0000259" key="1">
    <source>
        <dbReference type="PROSITE" id="PS50097"/>
    </source>
</evidence>
<evidence type="ECO:0000313" key="2">
    <source>
        <dbReference type="EMBL" id="EXX74892.1"/>
    </source>
</evidence>
<dbReference type="Pfam" id="PF00651">
    <property type="entry name" value="BTB"/>
    <property type="match status" value="1"/>
</dbReference>
<evidence type="ECO:0000313" key="3">
    <source>
        <dbReference type="Proteomes" id="UP000022910"/>
    </source>
</evidence>
<accession>A0A015JZB5</accession>
<dbReference type="AlphaFoldDB" id="A0A015JZB5"/>
<protein>
    <recommendedName>
        <fullName evidence="1">BTB domain-containing protein</fullName>
    </recommendedName>
</protein>
<keyword evidence="3" id="KW-1185">Reference proteome</keyword>
<dbReference type="InterPro" id="IPR000210">
    <property type="entry name" value="BTB/POZ_dom"/>
</dbReference>
<organism evidence="2 3">
    <name type="scientific">Rhizophagus irregularis (strain DAOM 197198w)</name>
    <name type="common">Glomus intraradices</name>
    <dbReference type="NCBI Taxonomy" id="1432141"/>
    <lineage>
        <taxon>Eukaryota</taxon>
        <taxon>Fungi</taxon>
        <taxon>Fungi incertae sedis</taxon>
        <taxon>Mucoromycota</taxon>
        <taxon>Glomeromycotina</taxon>
        <taxon>Glomeromycetes</taxon>
        <taxon>Glomerales</taxon>
        <taxon>Glomeraceae</taxon>
        <taxon>Rhizophagus</taxon>
    </lineage>
</organism>
<dbReference type="InterPro" id="IPR006571">
    <property type="entry name" value="TLDc_dom"/>
</dbReference>
<reference evidence="2 3" key="1">
    <citation type="submission" date="2014-02" db="EMBL/GenBank/DDBJ databases">
        <title>Single nucleus genome sequencing reveals high similarity among nuclei of an endomycorrhizal fungus.</title>
        <authorList>
            <person name="Lin K."/>
            <person name="Geurts R."/>
            <person name="Zhang Z."/>
            <person name="Limpens E."/>
            <person name="Saunders D.G."/>
            <person name="Mu D."/>
            <person name="Pang E."/>
            <person name="Cao H."/>
            <person name="Cha H."/>
            <person name="Lin T."/>
            <person name="Zhou Q."/>
            <person name="Shang Y."/>
            <person name="Li Y."/>
            <person name="Ivanov S."/>
            <person name="Sharma T."/>
            <person name="Velzen R.V."/>
            <person name="Ruijter N.D."/>
            <person name="Aanen D.K."/>
            <person name="Win J."/>
            <person name="Kamoun S."/>
            <person name="Bisseling T."/>
            <person name="Huang S."/>
        </authorList>
    </citation>
    <scope>NUCLEOTIDE SEQUENCE [LARGE SCALE GENOMIC DNA]</scope>
    <source>
        <strain evidence="3">DAOM197198w</strain>
    </source>
</reference>
<dbReference type="Gene3D" id="3.30.710.10">
    <property type="entry name" value="Potassium Channel Kv1.1, Chain A"/>
    <property type="match status" value="1"/>
</dbReference>
<sequence>MSAEFFSKLIQNYVELLEDDEYYDITIEVGEDPNVKIFRAHMNILCYRSSYFRRVIASNKKKDNVLAHIKFPNMSPEIFQIILRYIYGGILSLDEQETSDFLKVLAAADELQLQELVDYLQKYLIENKSEWMEENFEFTQRISLQSNNFVELQQFCANFIAKSPEKIFKSHYFTSISEKFLVSLIKRDDLQMKEIEVWEHVLKWGLAQNSTLISDPDTWSNDDIKTLKNTLQHFLPLMRLYSLSSKEFSQKVRPYKKLLNKQLYEDLLNFYLDSDREPTENISLPRSIGIDGIFDSEIVNLNIVSIISRWIDKVDRKDEFTPKKFHTLCDNKCHTVTFIKVKDSEEILGGYNPLKWESSRTWGKTNASFIFSFKNKNNFKDAILSIIKDTNNALNYHSIFGPCFGKDLLMYTSTGSADMDIDVTKIYNEQNYYEKSIREGGNFPMEDYEIFQIIKDK</sequence>
<dbReference type="Gene3D" id="1.25.40.420">
    <property type="match status" value="1"/>
</dbReference>
<dbReference type="PANTHER" id="PTHR24410:SF23">
    <property type="entry name" value="BTB DOMAIN-CONTAINING PROTEIN-RELATED"/>
    <property type="match status" value="1"/>
</dbReference>
<dbReference type="InterPro" id="IPR011705">
    <property type="entry name" value="BACK"/>
</dbReference>
<dbReference type="SUPFAM" id="SSF54695">
    <property type="entry name" value="POZ domain"/>
    <property type="match status" value="1"/>
</dbReference>
<gene>
    <name evidence="2" type="ORF">RirG_046870</name>
</gene>
<dbReference type="HOGENOM" id="CLU_021542_0_2_1"/>
<dbReference type="Proteomes" id="UP000022910">
    <property type="component" value="Unassembled WGS sequence"/>
</dbReference>
<dbReference type="SMART" id="SM00225">
    <property type="entry name" value="BTB"/>
    <property type="match status" value="1"/>
</dbReference>
<dbReference type="Pfam" id="PF07707">
    <property type="entry name" value="BACK"/>
    <property type="match status" value="1"/>
</dbReference>
<dbReference type="PROSITE" id="PS50097">
    <property type="entry name" value="BTB"/>
    <property type="match status" value="1"/>
</dbReference>
<dbReference type="CDD" id="cd18186">
    <property type="entry name" value="BTB_POZ_ZBTB_KLHL-like"/>
    <property type="match status" value="1"/>
</dbReference>
<proteinExistence type="predicted"/>